<accession>A0A831NSA6</accession>
<evidence type="ECO:0000313" key="2">
    <source>
        <dbReference type="EMBL" id="HDK38138.1"/>
    </source>
</evidence>
<feature type="chain" id="PRO_5033066067" evidence="1">
    <location>
        <begin position="23"/>
        <end position="133"/>
    </location>
</feature>
<gene>
    <name evidence="2" type="ORF">ENG92_03895</name>
</gene>
<proteinExistence type="predicted"/>
<protein>
    <submittedName>
        <fullName evidence="2">Uncharacterized protein</fullName>
    </submittedName>
</protein>
<evidence type="ECO:0000256" key="1">
    <source>
        <dbReference type="SAM" id="SignalP"/>
    </source>
</evidence>
<dbReference type="Proteomes" id="UP000885822">
    <property type="component" value="Unassembled WGS sequence"/>
</dbReference>
<sequence length="133" mass="13567">MLKKIGYVLVSLLVACGGVAMAESEYAILEGMEGNVLVDMGSGFQEASSGAELNKGFRVMVTKGGKAIIKYASGCEEIILGSKIIIIDKPCQSVVAGEFNKGGFLANPGNAALVVVGGGFLLEAIVGPDQASP</sequence>
<name>A0A831NSA6_9GAMM</name>
<reference evidence="2" key="1">
    <citation type="journal article" date="2020" name="mSystems">
        <title>Genome- and Community-Level Interaction Insights into Carbon Utilization and Element Cycling Functions of Hydrothermarchaeota in Hydrothermal Sediment.</title>
        <authorList>
            <person name="Zhou Z."/>
            <person name="Liu Y."/>
            <person name="Xu W."/>
            <person name="Pan J."/>
            <person name="Luo Z.H."/>
            <person name="Li M."/>
        </authorList>
    </citation>
    <scope>NUCLEOTIDE SEQUENCE [LARGE SCALE GENOMIC DNA]</scope>
    <source>
        <strain evidence="2">HyVt-26</strain>
    </source>
</reference>
<dbReference type="EMBL" id="DRCV01000175">
    <property type="protein sequence ID" value="HDK38138.1"/>
    <property type="molecule type" value="Genomic_DNA"/>
</dbReference>
<dbReference type="PROSITE" id="PS51257">
    <property type="entry name" value="PROKAR_LIPOPROTEIN"/>
    <property type="match status" value="1"/>
</dbReference>
<comment type="caution">
    <text evidence="2">The sequence shown here is derived from an EMBL/GenBank/DDBJ whole genome shotgun (WGS) entry which is preliminary data.</text>
</comment>
<feature type="signal peptide" evidence="1">
    <location>
        <begin position="1"/>
        <end position="22"/>
    </location>
</feature>
<keyword evidence="1" id="KW-0732">Signal</keyword>
<organism evidence="2">
    <name type="scientific">Thiolapillus brandeum</name>
    <dbReference type="NCBI Taxonomy" id="1076588"/>
    <lineage>
        <taxon>Bacteria</taxon>
        <taxon>Pseudomonadati</taxon>
        <taxon>Pseudomonadota</taxon>
        <taxon>Gammaproteobacteria</taxon>
        <taxon>Chromatiales</taxon>
        <taxon>Sedimenticolaceae</taxon>
        <taxon>Thiolapillus</taxon>
    </lineage>
</organism>
<dbReference type="AlphaFoldDB" id="A0A831NSA6"/>